<name>A0A8I2Z2T7_9AGAM</name>
<dbReference type="AlphaFoldDB" id="A0A8I2Z2T7"/>
<dbReference type="InterPro" id="IPR046824">
    <property type="entry name" value="Mss51-like_C"/>
</dbReference>
<dbReference type="Pfam" id="PF20179">
    <property type="entry name" value="MSS51_C"/>
    <property type="match status" value="1"/>
</dbReference>
<sequence length="296" mass="33273">MHYPLTVYHLLVNVLKVASPSRGSPESRQTLDVHYLGAEVELNMLPLYVFLISWSLRLSDDIGSFSELALLLPYTDIKLTFFGYAVHAIVQKAKKKSISAKAKRNEPVYTYRSPVSMGQSTLAIYLDGEHENWDPRFVSVLNNLPDAIVALNAGLLSYKTWASVILFCLVEEMPFGVTEYAEQSAEVQTDSFSKIIHHAIPGLGPRLNTAQLEDLVKPRQYPIEFNPFQRPGQRPIGATRLPNVSNGFTIRVVGRDGLQGKREDNLVQKLPDMHTAEHRVQQLVNQTQKMSLNSLD</sequence>
<organism evidence="2 3">
    <name type="scientific">Boletus reticuloceps</name>
    <dbReference type="NCBI Taxonomy" id="495285"/>
    <lineage>
        <taxon>Eukaryota</taxon>
        <taxon>Fungi</taxon>
        <taxon>Dikarya</taxon>
        <taxon>Basidiomycota</taxon>
        <taxon>Agaricomycotina</taxon>
        <taxon>Agaricomycetes</taxon>
        <taxon>Agaricomycetidae</taxon>
        <taxon>Boletales</taxon>
        <taxon>Boletineae</taxon>
        <taxon>Boletaceae</taxon>
        <taxon>Boletoideae</taxon>
        <taxon>Boletus</taxon>
    </lineage>
</organism>
<feature type="domain" description="Mitochondrial splicing suppressor 51-like C-terminal" evidence="1">
    <location>
        <begin position="4"/>
        <end position="235"/>
    </location>
</feature>
<gene>
    <name evidence="2" type="ORF">JVT61DRAFT_5762</name>
</gene>
<evidence type="ECO:0000259" key="1">
    <source>
        <dbReference type="Pfam" id="PF20179"/>
    </source>
</evidence>
<proteinExistence type="predicted"/>
<reference evidence="2" key="1">
    <citation type="submission" date="2021-03" db="EMBL/GenBank/DDBJ databases">
        <title>Evolutionary innovations through gain and loss of genes in the ectomycorrhizal Boletales.</title>
        <authorList>
            <person name="Wu G."/>
            <person name="Miyauchi S."/>
            <person name="Morin E."/>
            <person name="Yang Z.-L."/>
            <person name="Xu J."/>
            <person name="Martin F.M."/>
        </authorList>
    </citation>
    <scope>NUCLEOTIDE SEQUENCE</scope>
    <source>
        <strain evidence="2">BR01</strain>
    </source>
</reference>
<comment type="caution">
    <text evidence="2">The sequence shown here is derived from an EMBL/GenBank/DDBJ whole genome shotgun (WGS) entry which is preliminary data.</text>
</comment>
<protein>
    <recommendedName>
        <fullName evidence="1">Mitochondrial splicing suppressor 51-like C-terminal domain-containing protein</fullName>
    </recommendedName>
</protein>
<keyword evidence="3" id="KW-1185">Reference proteome</keyword>
<evidence type="ECO:0000313" key="2">
    <source>
        <dbReference type="EMBL" id="KAG6381352.1"/>
    </source>
</evidence>
<evidence type="ECO:0000313" key="3">
    <source>
        <dbReference type="Proteomes" id="UP000683000"/>
    </source>
</evidence>
<dbReference type="PANTHER" id="PTHR47570:SF1">
    <property type="entry name" value="ZINC ION BINDING PROTEIN"/>
    <property type="match status" value="1"/>
</dbReference>
<dbReference type="OrthoDB" id="432970at2759"/>
<dbReference type="PANTHER" id="PTHR47570">
    <property type="entry name" value="ZINC ION BINDING PROTEIN"/>
    <property type="match status" value="1"/>
</dbReference>
<dbReference type="EMBL" id="JAGFBS010000002">
    <property type="protein sequence ID" value="KAG6381352.1"/>
    <property type="molecule type" value="Genomic_DNA"/>
</dbReference>
<accession>A0A8I2Z2T7</accession>
<dbReference type="Proteomes" id="UP000683000">
    <property type="component" value="Unassembled WGS sequence"/>
</dbReference>